<dbReference type="OrthoDB" id="8563324at2"/>
<name>A0A4R3YDS0_9PROT</name>
<dbReference type="GO" id="GO:0016757">
    <property type="term" value="F:glycosyltransferase activity"/>
    <property type="evidence" value="ECO:0007669"/>
    <property type="project" value="InterPro"/>
</dbReference>
<organism evidence="2 3">
    <name type="scientific">Sulfurirhabdus autotrophica</name>
    <dbReference type="NCBI Taxonomy" id="1706046"/>
    <lineage>
        <taxon>Bacteria</taxon>
        <taxon>Pseudomonadati</taxon>
        <taxon>Pseudomonadota</taxon>
        <taxon>Betaproteobacteria</taxon>
        <taxon>Nitrosomonadales</taxon>
        <taxon>Sulfuricellaceae</taxon>
        <taxon>Sulfurirhabdus</taxon>
    </lineage>
</organism>
<dbReference type="InterPro" id="IPR052622">
    <property type="entry name" value="Glycosyltransferase_G1"/>
</dbReference>
<dbReference type="PANTHER" id="PTHR46660:SF2">
    <property type="entry name" value="GLYCOSYLTRANSFERASE 1 DOMAIN-CONTAINING PROTEIN 1"/>
    <property type="match status" value="1"/>
</dbReference>
<dbReference type="Gene3D" id="3.40.50.2000">
    <property type="entry name" value="Glycogen Phosphorylase B"/>
    <property type="match status" value="1"/>
</dbReference>
<dbReference type="SUPFAM" id="SSF53756">
    <property type="entry name" value="UDP-Glycosyltransferase/glycogen phosphorylase"/>
    <property type="match status" value="1"/>
</dbReference>
<keyword evidence="3" id="KW-1185">Reference proteome</keyword>
<dbReference type="RefSeq" id="WP_124947835.1">
    <property type="nucleotide sequence ID" value="NZ_BHVT01000073.1"/>
</dbReference>
<dbReference type="PANTHER" id="PTHR46660">
    <property type="match status" value="1"/>
</dbReference>
<evidence type="ECO:0000259" key="1">
    <source>
        <dbReference type="Pfam" id="PF00534"/>
    </source>
</evidence>
<evidence type="ECO:0000313" key="3">
    <source>
        <dbReference type="Proteomes" id="UP000295367"/>
    </source>
</evidence>
<dbReference type="NCBIfam" id="TIGR04348">
    <property type="entry name" value="selenoneine biosynthesis selenosugar synthase SenB"/>
    <property type="match status" value="1"/>
</dbReference>
<comment type="caution">
    <text evidence="2">The sequence shown here is derived from an EMBL/GenBank/DDBJ whole genome shotgun (WGS) entry which is preliminary data.</text>
</comment>
<dbReference type="InterPro" id="IPR027627">
    <property type="entry name" value="Glycosyltransferase_put"/>
</dbReference>
<dbReference type="InterPro" id="IPR001296">
    <property type="entry name" value="Glyco_trans_1"/>
</dbReference>
<evidence type="ECO:0000313" key="2">
    <source>
        <dbReference type="EMBL" id="TCV90196.1"/>
    </source>
</evidence>
<dbReference type="Proteomes" id="UP000295367">
    <property type="component" value="Unassembled WGS sequence"/>
</dbReference>
<feature type="domain" description="Glycosyl transferase family 1" evidence="1">
    <location>
        <begin position="136"/>
        <end position="281"/>
    </location>
</feature>
<gene>
    <name evidence="2" type="ORF">EDC63_101163</name>
</gene>
<reference evidence="2 3" key="1">
    <citation type="submission" date="2019-03" db="EMBL/GenBank/DDBJ databases">
        <title>Genomic Encyclopedia of Type Strains, Phase IV (KMG-IV): sequencing the most valuable type-strain genomes for metagenomic binning, comparative biology and taxonomic classification.</title>
        <authorList>
            <person name="Goeker M."/>
        </authorList>
    </citation>
    <scope>NUCLEOTIDE SEQUENCE [LARGE SCALE GENOMIC DNA]</scope>
    <source>
        <strain evidence="2 3">DSM 100309</strain>
    </source>
</reference>
<accession>A0A4R3YDS0</accession>
<keyword evidence="2" id="KW-0808">Transferase</keyword>
<proteinExistence type="predicted"/>
<protein>
    <submittedName>
        <fullName evidence="2">Putative glycosyltransferase (TIGR04348 family)</fullName>
    </submittedName>
</protein>
<sequence>MKIIIITPTSSRFKNGNHNTAQRWARYLREGGHQVKIQQHWDRNKADMMIALHARRSYDSIKQFSTLYPNSPLIVVLTGTDLYRDIKTDPNSQESMNLATRLLVLQDMGRQELTEIYRIKTDVLYQSAMPLIKKTPPKRRFEVSLIGHLRDEKDPFRSALATLLLPPQSKIHITHIGRAMEETMADEARNLMKYSSRYTWIGEIPHSEVRRKLAHSHLMVITSKMEGGANVICEALMGDIPIISSAVSGNIGMLGEDYAGYFPCGNEKALAELLWRAESDPLFYSLLKTQCAQRKHYVQPEKEKIELLNLVKRISEPIS</sequence>
<dbReference type="EMBL" id="SMCO01000001">
    <property type="protein sequence ID" value="TCV90196.1"/>
    <property type="molecule type" value="Genomic_DNA"/>
</dbReference>
<dbReference type="Pfam" id="PF00534">
    <property type="entry name" value="Glycos_transf_1"/>
    <property type="match status" value="1"/>
</dbReference>
<dbReference type="AlphaFoldDB" id="A0A4R3YDS0"/>